<evidence type="ECO:0000313" key="3">
    <source>
        <dbReference type="Proteomes" id="UP001597441"/>
    </source>
</evidence>
<keyword evidence="3" id="KW-1185">Reference proteome</keyword>
<protein>
    <submittedName>
        <fullName evidence="2">GSCFA domain-containing protein</fullName>
        <ecNumber evidence="2">3.1.-.-</ecNumber>
    </submittedName>
</protein>
<gene>
    <name evidence="2" type="ORF">ACFSQS_08915</name>
</gene>
<dbReference type="SUPFAM" id="SSF52266">
    <property type="entry name" value="SGNH hydrolase"/>
    <property type="match status" value="1"/>
</dbReference>
<dbReference type="EC" id="3.1.-.-" evidence="2"/>
<dbReference type="InterPro" id="IPR036514">
    <property type="entry name" value="SGNH_hydro_sf"/>
</dbReference>
<dbReference type="Pfam" id="PF08885">
    <property type="entry name" value="GSCFA"/>
    <property type="match status" value="1"/>
</dbReference>
<accession>A0ABW5JR26</accession>
<comment type="caution">
    <text evidence="2">The sequence shown here is derived from an EMBL/GenBank/DDBJ whole genome shotgun (WGS) entry which is preliminary data.</text>
</comment>
<dbReference type="Gene3D" id="3.40.50.1110">
    <property type="entry name" value="SGNH hydrolase"/>
    <property type="match status" value="1"/>
</dbReference>
<dbReference type="RefSeq" id="WP_388017322.1">
    <property type="nucleotide sequence ID" value="NZ_JBHUDT010000003.1"/>
</dbReference>
<dbReference type="Proteomes" id="UP001597441">
    <property type="component" value="Unassembled WGS sequence"/>
</dbReference>
<evidence type="ECO:0000313" key="2">
    <source>
        <dbReference type="EMBL" id="MFD2535218.1"/>
    </source>
</evidence>
<dbReference type="EMBL" id="JBHULK010000003">
    <property type="protein sequence ID" value="MFD2535218.1"/>
    <property type="molecule type" value="Genomic_DNA"/>
</dbReference>
<proteinExistence type="predicted"/>
<dbReference type="GO" id="GO:0016787">
    <property type="term" value="F:hydrolase activity"/>
    <property type="evidence" value="ECO:0007669"/>
    <property type="project" value="UniProtKB-KW"/>
</dbReference>
<dbReference type="InterPro" id="IPR014982">
    <property type="entry name" value="GSCFA"/>
</dbReference>
<keyword evidence="2" id="KW-0378">Hydrolase</keyword>
<evidence type="ECO:0000259" key="1">
    <source>
        <dbReference type="Pfam" id="PF08885"/>
    </source>
</evidence>
<feature type="domain" description="GSCFA" evidence="1">
    <location>
        <begin position="23"/>
        <end position="258"/>
    </location>
</feature>
<sequence length="316" mass="36711">MKLQTKITLQPQQYNQIDYKSSVLLLGSCFVENIGNKLEYFKFQNLQNPFGILFQPLAIEKLLTNAIHKKEYREEDVFFHNEQWHCFEAHSRLSNTSKEELLADLNSSIKGTNRQIKSATHIVITLGTAWVYSHIKTNNTVANCHKVPQRKFLKALLSVDEISKSLQSIEELIRSVNKKASILFTVSPVRHLKDGFIENMQSKAHLITAIHQVVGPRNNLHYFPSFEIMMDELRDYRFYNEDMLHPNQTAINYIWEKFQSVWISNEASKTMEAVDGIQKGLQHKPFNPNSEAHLQFLQKLELKIKEIQSAHPKISF</sequence>
<organism evidence="2 3">
    <name type="scientific">Gelatiniphilus marinus</name>
    <dbReference type="NCBI Taxonomy" id="1759464"/>
    <lineage>
        <taxon>Bacteria</taxon>
        <taxon>Pseudomonadati</taxon>
        <taxon>Bacteroidota</taxon>
        <taxon>Flavobacteriia</taxon>
        <taxon>Flavobacteriales</taxon>
        <taxon>Flavobacteriaceae</taxon>
        <taxon>Gelatiniphilus</taxon>
    </lineage>
</organism>
<name>A0ABW5JR26_9FLAO</name>
<reference evidence="3" key="1">
    <citation type="journal article" date="2019" name="Int. J. Syst. Evol. Microbiol.">
        <title>The Global Catalogue of Microorganisms (GCM) 10K type strain sequencing project: providing services to taxonomists for standard genome sequencing and annotation.</title>
        <authorList>
            <consortium name="The Broad Institute Genomics Platform"/>
            <consortium name="The Broad Institute Genome Sequencing Center for Infectious Disease"/>
            <person name="Wu L."/>
            <person name="Ma J."/>
        </authorList>
    </citation>
    <scope>NUCLEOTIDE SEQUENCE [LARGE SCALE GENOMIC DNA]</scope>
    <source>
        <strain evidence="3">KCTC 42903</strain>
    </source>
</reference>